<sequence>MSPDPIRRKGRKTLAKIYDSLTDPEETADRSRIIGLPTKKEARGIRDELTAAAWAGGKSVSHTQTAKEYISIVESFFRKLRAIKNAETRTPHTGIPSLRELLRDTRVTDLDERERIIETARADTAILLVGKKDLRGEGALILLTLNETRLKTGKTTILLAHGTEKDYKAVLPAYKPKFYRR</sequence>
<proteinExistence type="predicted"/>
<evidence type="ECO:0000313" key="1">
    <source>
        <dbReference type="EMBL" id="PKU89648.1"/>
    </source>
</evidence>
<protein>
    <submittedName>
        <fullName evidence="1">Uncharacterized protein</fullName>
    </submittedName>
</protein>
<accession>A0A2N3QG63</accession>
<dbReference type="AlphaFoldDB" id="A0A2N3QG63"/>
<comment type="caution">
    <text evidence="1">The sequence shown here is derived from an EMBL/GenBank/DDBJ whole genome shotgun (WGS) entry which is preliminary data.</text>
</comment>
<evidence type="ECO:0000313" key="2">
    <source>
        <dbReference type="Proteomes" id="UP000233727"/>
    </source>
</evidence>
<gene>
    <name evidence="1" type="ORF">CQR47_1536</name>
</gene>
<name>A0A2N3QG63_9BIFI</name>
<dbReference type="EMBL" id="PCGY01000019">
    <property type="protein sequence ID" value="PKU89648.1"/>
    <property type="molecule type" value="Genomic_DNA"/>
</dbReference>
<reference evidence="1 2" key="1">
    <citation type="submission" date="2017-10" db="EMBL/GenBank/DDBJ databases">
        <title>Bifidobacterium genomics.</title>
        <authorList>
            <person name="Lugli G.A."/>
            <person name="Milani C."/>
            <person name="Mancabelli L."/>
        </authorList>
    </citation>
    <scope>NUCLEOTIDE SEQUENCE [LARGE SCALE GENOMIC DNA]</scope>
    <source>
        <strain evidence="1 2">1542B</strain>
    </source>
</reference>
<dbReference type="RefSeq" id="WP_101455300.1">
    <property type="nucleotide sequence ID" value="NZ_PCGY01000019.1"/>
</dbReference>
<organism evidence="1 2">
    <name type="scientific">Bifidobacterium thermophilum</name>
    <dbReference type="NCBI Taxonomy" id="33905"/>
    <lineage>
        <taxon>Bacteria</taxon>
        <taxon>Bacillati</taxon>
        <taxon>Actinomycetota</taxon>
        <taxon>Actinomycetes</taxon>
        <taxon>Bifidobacteriales</taxon>
        <taxon>Bifidobacteriaceae</taxon>
        <taxon>Bifidobacterium</taxon>
    </lineage>
</organism>
<dbReference type="Proteomes" id="UP000233727">
    <property type="component" value="Unassembled WGS sequence"/>
</dbReference>